<dbReference type="Gene3D" id="3.10.350.10">
    <property type="entry name" value="LysM domain"/>
    <property type="match status" value="1"/>
</dbReference>
<dbReference type="PROSITE" id="PS51782">
    <property type="entry name" value="LYSM"/>
    <property type="match status" value="1"/>
</dbReference>
<comment type="similarity">
    <text evidence="1">Belongs to the secreted LysM effector family.</text>
</comment>
<sequence>MGPLQAVRLALATLLVVNSAVSADECQPETWRLRTLRPGDINCRLSTVTEPQVNSTTCAFLANKYHTTVDTFLDLNPGLDCDSIEPDTRYCVEGFHEPLRASNGLCGPNNGNATCVGTDKQCCNKITWKCGDTTYVQF</sequence>
<organism evidence="4 5">
    <name type="scientific">Dactylonectria estremocensis</name>
    <dbReference type="NCBI Taxonomy" id="1079267"/>
    <lineage>
        <taxon>Eukaryota</taxon>
        <taxon>Fungi</taxon>
        <taxon>Dikarya</taxon>
        <taxon>Ascomycota</taxon>
        <taxon>Pezizomycotina</taxon>
        <taxon>Sordariomycetes</taxon>
        <taxon>Hypocreomycetidae</taxon>
        <taxon>Hypocreales</taxon>
        <taxon>Nectriaceae</taxon>
        <taxon>Dactylonectria</taxon>
    </lineage>
</organism>
<gene>
    <name evidence="4" type="ORF">B0J13DRAFT_459720</name>
</gene>
<evidence type="ECO:0000256" key="1">
    <source>
        <dbReference type="ARBA" id="ARBA00044955"/>
    </source>
</evidence>
<reference evidence="4" key="1">
    <citation type="journal article" date="2021" name="Nat. Commun.">
        <title>Genetic determinants of endophytism in the Arabidopsis root mycobiome.</title>
        <authorList>
            <person name="Mesny F."/>
            <person name="Miyauchi S."/>
            <person name="Thiergart T."/>
            <person name="Pickel B."/>
            <person name="Atanasova L."/>
            <person name="Karlsson M."/>
            <person name="Huettel B."/>
            <person name="Barry K.W."/>
            <person name="Haridas S."/>
            <person name="Chen C."/>
            <person name="Bauer D."/>
            <person name="Andreopoulos W."/>
            <person name="Pangilinan J."/>
            <person name="LaButti K."/>
            <person name="Riley R."/>
            <person name="Lipzen A."/>
            <person name="Clum A."/>
            <person name="Drula E."/>
            <person name="Henrissat B."/>
            <person name="Kohler A."/>
            <person name="Grigoriev I.V."/>
            <person name="Martin F.M."/>
            <person name="Hacquard S."/>
        </authorList>
    </citation>
    <scope>NUCLEOTIDE SEQUENCE</scope>
    <source>
        <strain evidence="4">MPI-CAGE-AT-0021</strain>
    </source>
</reference>
<evidence type="ECO:0000256" key="2">
    <source>
        <dbReference type="SAM" id="SignalP"/>
    </source>
</evidence>
<dbReference type="InterPro" id="IPR018392">
    <property type="entry name" value="LysM"/>
</dbReference>
<comment type="caution">
    <text evidence="4">The sequence shown here is derived from an EMBL/GenBank/DDBJ whole genome shotgun (WGS) entry which is preliminary data.</text>
</comment>
<evidence type="ECO:0000313" key="4">
    <source>
        <dbReference type="EMBL" id="KAH7115442.1"/>
    </source>
</evidence>
<evidence type="ECO:0000313" key="5">
    <source>
        <dbReference type="Proteomes" id="UP000717696"/>
    </source>
</evidence>
<dbReference type="Proteomes" id="UP000717696">
    <property type="component" value="Unassembled WGS sequence"/>
</dbReference>
<feature type="domain" description="LysM" evidence="3">
    <location>
        <begin position="46"/>
        <end position="92"/>
    </location>
</feature>
<name>A0A9P9ID28_9HYPO</name>
<keyword evidence="5" id="KW-1185">Reference proteome</keyword>
<dbReference type="InterPro" id="IPR036779">
    <property type="entry name" value="LysM_dom_sf"/>
</dbReference>
<feature type="chain" id="PRO_5040255149" description="LysM domain-containing protein" evidence="2">
    <location>
        <begin position="24"/>
        <end position="138"/>
    </location>
</feature>
<protein>
    <recommendedName>
        <fullName evidence="3">LysM domain-containing protein</fullName>
    </recommendedName>
</protein>
<evidence type="ECO:0000259" key="3">
    <source>
        <dbReference type="PROSITE" id="PS51782"/>
    </source>
</evidence>
<proteinExistence type="inferred from homology"/>
<accession>A0A9P9ID28</accession>
<keyword evidence="2" id="KW-0732">Signal</keyword>
<dbReference type="EMBL" id="JAGMUU010000038">
    <property type="protein sequence ID" value="KAH7115442.1"/>
    <property type="molecule type" value="Genomic_DNA"/>
</dbReference>
<dbReference type="AlphaFoldDB" id="A0A9P9ID28"/>
<feature type="signal peptide" evidence="2">
    <location>
        <begin position="1"/>
        <end position="23"/>
    </location>
</feature>
<dbReference type="Pfam" id="PF01476">
    <property type="entry name" value="LysM"/>
    <property type="match status" value="1"/>
</dbReference>
<dbReference type="OrthoDB" id="1193027at2759"/>